<dbReference type="Gene3D" id="3.40.30.10">
    <property type="entry name" value="Glutaredoxin"/>
    <property type="match status" value="1"/>
</dbReference>
<evidence type="ECO:0000313" key="7">
    <source>
        <dbReference type="Proteomes" id="UP000239711"/>
    </source>
</evidence>
<dbReference type="InterPro" id="IPR012336">
    <property type="entry name" value="Thioredoxin-like_fold"/>
</dbReference>
<reference evidence="6 7" key="1">
    <citation type="submission" date="2018-02" db="EMBL/GenBank/DDBJ databases">
        <title>The draft genome of Sphingobacterium sp. 5JN-11.</title>
        <authorList>
            <person name="Liu L."/>
            <person name="Li L."/>
            <person name="Liang L."/>
            <person name="Zhang X."/>
            <person name="Wang T."/>
        </authorList>
    </citation>
    <scope>NUCLEOTIDE SEQUENCE [LARGE SCALE GENOMIC DNA]</scope>
    <source>
        <strain evidence="6 7">5JN-11</strain>
    </source>
</reference>
<dbReference type="CDD" id="cd02966">
    <property type="entry name" value="TlpA_like_family"/>
    <property type="match status" value="1"/>
</dbReference>
<organism evidence="6 7">
    <name type="scientific">Sphingobacterium haloxyli</name>
    <dbReference type="NCBI Taxonomy" id="2100533"/>
    <lineage>
        <taxon>Bacteria</taxon>
        <taxon>Pseudomonadati</taxon>
        <taxon>Bacteroidota</taxon>
        <taxon>Sphingobacteriia</taxon>
        <taxon>Sphingobacteriales</taxon>
        <taxon>Sphingobacteriaceae</taxon>
        <taxon>Sphingobacterium</taxon>
    </lineage>
</organism>
<gene>
    <name evidence="6" type="ORF">C5745_17115</name>
</gene>
<feature type="domain" description="Thioredoxin" evidence="5">
    <location>
        <begin position="249"/>
        <end position="405"/>
    </location>
</feature>
<dbReference type="GO" id="GO:0017004">
    <property type="term" value="P:cytochrome complex assembly"/>
    <property type="evidence" value="ECO:0007669"/>
    <property type="project" value="UniProtKB-KW"/>
</dbReference>
<dbReference type="SUPFAM" id="SSF52833">
    <property type="entry name" value="Thioredoxin-like"/>
    <property type="match status" value="1"/>
</dbReference>
<evidence type="ECO:0000259" key="5">
    <source>
        <dbReference type="PROSITE" id="PS51352"/>
    </source>
</evidence>
<comment type="caution">
    <text evidence="6">The sequence shown here is derived from an EMBL/GenBank/DDBJ whole genome shotgun (WGS) entry which is preliminary data.</text>
</comment>
<evidence type="ECO:0000256" key="3">
    <source>
        <dbReference type="ARBA" id="ARBA00023157"/>
    </source>
</evidence>
<name>A0A2S9J027_9SPHI</name>
<evidence type="ECO:0000256" key="1">
    <source>
        <dbReference type="ARBA" id="ARBA00004196"/>
    </source>
</evidence>
<dbReference type="OrthoDB" id="743079at2"/>
<dbReference type="RefSeq" id="WP_105718236.1">
    <property type="nucleotide sequence ID" value="NZ_PVBQ01000017.1"/>
</dbReference>
<dbReference type="PANTHER" id="PTHR42852">
    <property type="entry name" value="THIOL:DISULFIDE INTERCHANGE PROTEIN DSBE"/>
    <property type="match status" value="1"/>
</dbReference>
<dbReference type="GO" id="GO:0030313">
    <property type="term" value="C:cell envelope"/>
    <property type="evidence" value="ECO:0007669"/>
    <property type="project" value="UniProtKB-SubCell"/>
</dbReference>
<evidence type="ECO:0000313" key="6">
    <source>
        <dbReference type="EMBL" id="PRD46141.1"/>
    </source>
</evidence>
<dbReference type="EMBL" id="PVBQ01000017">
    <property type="protein sequence ID" value="PRD46141.1"/>
    <property type="molecule type" value="Genomic_DNA"/>
</dbReference>
<proteinExistence type="predicted"/>
<keyword evidence="3" id="KW-1015">Disulfide bond</keyword>
<dbReference type="InterPro" id="IPR013766">
    <property type="entry name" value="Thioredoxin_domain"/>
</dbReference>
<dbReference type="Pfam" id="PF13905">
    <property type="entry name" value="Thioredoxin_8"/>
    <property type="match status" value="1"/>
</dbReference>
<keyword evidence="2" id="KW-0201">Cytochrome c-type biogenesis</keyword>
<comment type="subcellular location">
    <subcellularLocation>
        <location evidence="1">Cell envelope</location>
    </subcellularLocation>
</comment>
<dbReference type="PROSITE" id="PS51352">
    <property type="entry name" value="THIOREDOXIN_2"/>
    <property type="match status" value="1"/>
</dbReference>
<sequence>MKAILIIALHLFITHIYGQDHPALPHLLTQEPVVKEGSWQDEKLLLNRIFVDGYHKWNKDSLINVFLPRILQERDSLMNTVDDTVRQRAILYYYSNGLFDLSNSIFYKIGNDEAWKIIADTTVTLTPLPDELSLIHIPMANQYLHNLAIHELRKFSGPEVFADATGLSIDSLQRLIKDYGETYLALLLSKNYLPPYAHERYLANQLLSSIDKKNLLVAETIREELTNHFPNSSFLMVCNQELDRLNALLLANTDHPDIIFLEKTNDIVSIGTLLKPFHGKVVYLDFWGTWCGPCVAEITQHTQALKERFGDRKDIVFLYLAMDSDQDHQKWEQFIRLNTVTGFHLRKNNKAIEPIWVDLLHTENVPRTYPTYAIFDRLGQLVTAEAKRPSDGEALYRQLSDALTHTENQKK</sequence>
<keyword evidence="7" id="KW-1185">Reference proteome</keyword>
<dbReference type="AlphaFoldDB" id="A0A2S9J027"/>
<dbReference type="InterPro" id="IPR050553">
    <property type="entry name" value="Thioredoxin_ResA/DsbE_sf"/>
</dbReference>
<dbReference type="PANTHER" id="PTHR42852:SF6">
    <property type="entry name" value="THIOL:DISULFIDE INTERCHANGE PROTEIN DSBE"/>
    <property type="match status" value="1"/>
</dbReference>
<dbReference type="Proteomes" id="UP000239711">
    <property type="component" value="Unassembled WGS sequence"/>
</dbReference>
<keyword evidence="4" id="KW-0676">Redox-active center</keyword>
<dbReference type="InterPro" id="IPR036249">
    <property type="entry name" value="Thioredoxin-like_sf"/>
</dbReference>
<evidence type="ECO:0000256" key="2">
    <source>
        <dbReference type="ARBA" id="ARBA00022748"/>
    </source>
</evidence>
<protein>
    <recommendedName>
        <fullName evidence="5">Thioredoxin domain-containing protein</fullName>
    </recommendedName>
</protein>
<evidence type="ECO:0000256" key="4">
    <source>
        <dbReference type="ARBA" id="ARBA00023284"/>
    </source>
</evidence>
<accession>A0A2S9J027</accession>